<dbReference type="Pfam" id="PF00085">
    <property type="entry name" value="Thioredoxin"/>
    <property type="match status" value="1"/>
</dbReference>
<dbReference type="Proteomes" id="UP001345219">
    <property type="component" value="Chromosome 9"/>
</dbReference>
<dbReference type="InterPro" id="IPR036249">
    <property type="entry name" value="Thioredoxin-like_sf"/>
</dbReference>
<feature type="region of interest" description="Disordered" evidence="3">
    <location>
        <begin position="60"/>
        <end position="89"/>
    </location>
</feature>
<evidence type="ECO:0000256" key="1">
    <source>
        <dbReference type="ARBA" id="ARBA00008987"/>
    </source>
</evidence>
<dbReference type="InterPro" id="IPR013766">
    <property type="entry name" value="Thioredoxin_domain"/>
</dbReference>
<dbReference type="SUPFAM" id="SSF52833">
    <property type="entry name" value="Thioredoxin-like"/>
    <property type="match status" value="1"/>
</dbReference>
<name>A0AAN7GRG6_9MYRT</name>
<organism evidence="5 6">
    <name type="scientific">Trapa incisa</name>
    <dbReference type="NCBI Taxonomy" id="236973"/>
    <lineage>
        <taxon>Eukaryota</taxon>
        <taxon>Viridiplantae</taxon>
        <taxon>Streptophyta</taxon>
        <taxon>Embryophyta</taxon>
        <taxon>Tracheophyta</taxon>
        <taxon>Spermatophyta</taxon>
        <taxon>Magnoliopsida</taxon>
        <taxon>eudicotyledons</taxon>
        <taxon>Gunneridae</taxon>
        <taxon>Pentapetalae</taxon>
        <taxon>rosids</taxon>
        <taxon>malvids</taxon>
        <taxon>Myrtales</taxon>
        <taxon>Lythraceae</taxon>
        <taxon>Trapa</taxon>
    </lineage>
</organism>
<dbReference type="Gene3D" id="3.40.30.10">
    <property type="entry name" value="Glutaredoxin"/>
    <property type="match status" value="1"/>
</dbReference>
<protein>
    <recommendedName>
        <fullName evidence="4">Thioredoxin domain-containing protein</fullName>
    </recommendedName>
</protein>
<evidence type="ECO:0000313" key="6">
    <source>
        <dbReference type="Proteomes" id="UP001345219"/>
    </source>
</evidence>
<dbReference type="GO" id="GO:0045454">
    <property type="term" value="P:cell redox homeostasis"/>
    <property type="evidence" value="ECO:0007669"/>
    <property type="project" value="TreeGrafter"/>
</dbReference>
<evidence type="ECO:0000259" key="4">
    <source>
        <dbReference type="Pfam" id="PF00085"/>
    </source>
</evidence>
<proteinExistence type="inferred from homology"/>
<dbReference type="GO" id="GO:0009507">
    <property type="term" value="C:chloroplast"/>
    <property type="evidence" value="ECO:0007669"/>
    <property type="project" value="UniProtKB-ARBA"/>
</dbReference>
<keyword evidence="2" id="KW-0676">Redox-active center</keyword>
<dbReference type="PANTHER" id="PTHR43601">
    <property type="entry name" value="THIOREDOXIN, MITOCHONDRIAL"/>
    <property type="match status" value="1"/>
</dbReference>
<dbReference type="EMBL" id="JAXIOK010000022">
    <property type="protein sequence ID" value="KAK4744797.1"/>
    <property type="molecule type" value="Genomic_DNA"/>
</dbReference>
<evidence type="ECO:0000313" key="5">
    <source>
        <dbReference type="EMBL" id="KAK4744797.1"/>
    </source>
</evidence>
<gene>
    <name evidence="5" type="ORF">SAY87_011109</name>
</gene>
<evidence type="ECO:0000256" key="3">
    <source>
        <dbReference type="SAM" id="MobiDB-lite"/>
    </source>
</evidence>
<dbReference type="PANTHER" id="PTHR43601:SF11">
    <property type="entry name" value="EXPRESSED PROTEIN"/>
    <property type="match status" value="1"/>
</dbReference>
<keyword evidence="6" id="KW-1185">Reference proteome</keyword>
<reference evidence="5 6" key="1">
    <citation type="journal article" date="2023" name="Hortic Res">
        <title>Pangenome of water caltrop reveals structural variations and asymmetric subgenome divergence after allopolyploidization.</title>
        <authorList>
            <person name="Zhang X."/>
            <person name="Chen Y."/>
            <person name="Wang L."/>
            <person name="Yuan Y."/>
            <person name="Fang M."/>
            <person name="Shi L."/>
            <person name="Lu R."/>
            <person name="Comes H.P."/>
            <person name="Ma Y."/>
            <person name="Chen Y."/>
            <person name="Huang G."/>
            <person name="Zhou Y."/>
            <person name="Zheng Z."/>
            <person name="Qiu Y."/>
        </authorList>
    </citation>
    <scope>NUCLEOTIDE SEQUENCE [LARGE SCALE GENOMIC DNA]</scope>
    <source>
        <tissue evidence="5">Roots</tissue>
    </source>
</reference>
<comment type="similarity">
    <text evidence="1">Belongs to the thioredoxin family.</text>
</comment>
<comment type="caution">
    <text evidence="5">The sequence shown here is derived from an EMBL/GenBank/DDBJ whole genome shotgun (WGS) entry which is preliminary data.</text>
</comment>
<evidence type="ECO:0000256" key="2">
    <source>
        <dbReference type="ARBA" id="ARBA00023284"/>
    </source>
</evidence>
<dbReference type="AlphaFoldDB" id="A0AAN7GRG6"/>
<feature type="domain" description="Thioredoxin" evidence="4">
    <location>
        <begin position="94"/>
        <end position="179"/>
    </location>
</feature>
<sequence>MSSSGLHPFFCFSLPWDSPLKPTRATSSTCEYDTPWIFKSLHSMGSLAVNFFNSVSKSNLPQGQSPKPFWAGWGDGAPKPRSRRLSPGVQGEAEQRAFASALASQKEATVIEFYSPKCKLCNSLLNFVLDVEGRNKDWLNIVMADAENEMWLPELLHYDIRYVPCFVILDKQGRALAKTGVPTSRLHVIAGISHLLRLKRPLKYQSMTTNGTDSRV</sequence>
<accession>A0AAN7GRG6</accession>